<keyword evidence="3" id="KW-1185">Reference proteome</keyword>
<comment type="caution">
    <text evidence="2">The sequence shown here is derived from an EMBL/GenBank/DDBJ whole genome shotgun (WGS) entry which is preliminary data.</text>
</comment>
<accession>A0ABQ7Q251</accession>
<protein>
    <submittedName>
        <fullName evidence="2">Uncharacterized protein</fullName>
    </submittedName>
</protein>
<dbReference type="Proteomes" id="UP000823941">
    <property type="component" value="Chromosome 22"/>
</dbReference>
<evidence type="ECO:0000313" key="2">
    <source>
        <dbReference type="EMBL" id="KAG7299306.1"/>
    </source>
</evidence>
<sequence>MNLNFDPEWVLRRPSRPPAARDYPDDARDYLRSRDVTPETTTTTIRHHRAITSCLR</sequence>
<organism evidence="2 3">
    <name type="scientific">Plutella xylostella</name>
    <name type="common">Diamondback moth</name>
    <name type="synonym">Plutella maculipennis</name>
    <dbReference type="NCBI Taxonomy" id="51655"/>
    <lineage>
        <taxon>Eukaryota</taxon>
        <taxon>Metazoa</taxon>
        <taxon>Ecdysozoa</taxon>
        <taxon>Arthropoda</taxon>
        <taxon>Hexapoda</taxon>
        <taxon>Insecta</taxon>
        <taxon>Pterygota</taxon>
        <taxon>Neoptera</taxon>
        <taxon>Endopterygota</taxon>
        <taxon>Lepidoptera</taxon>
        <taxon>Glossata</taxon>
        <taxon>Ditrysia</taxon>
        <taxon>Yponomeutoidea</taxon>
        <taxon>Plutellidae</taxon>
        <taxon>Plutella</taxon>
    </lineage>
</organism>
<dbReference type="EMBL" id="JAHIBW010000022">
    <property type="protein sequence ID" value="KAG7299306.1"/>
    <property type="molecule type" value="Genomic_DNA"/>
</dbReference>
<name>A0ABQ7Q251_PLUXY</name>
<proteinExistence type="predicted"/>
<evidence type="ECO:0000256" key="1">
    <source>
        <dbReference type="SAM" id="MobiDB-lite"/>
    </source>
</evidence>
<feature type="region of interest" description="Disordered" evidence="1">
    <location>
        <begin position="1"/>
        <end position="26"/>
    </location>
</feature>
<reference evidence="2 3" key="1">
    <citation type="submission" date="2021-06" db="EMBL/GenBank/DDBJ databases">
        <title>A haploid diamondback moth (Plutella xylostella L.) genome assembly resolves 31 chromosomes and identifies a diamide resistance mutation.</title>
        <authorList>
            <person name="Ward C.M."/>
            <person name="Perry K.D."/>
            <person name="Baker G."/>
            <person name="Powis K."/>
            <person name="Heckel D.G."/>
            <person name="Baxter S.W."/>
        </authorList>
    </citation>
    <scope>NUCLEOTIDE SEQUENCE [LARGE SCALE GENOMIC DNA]</scope>
    <source>
        <strain evidence="2 3">LV</strain>
        <tissue evidence="2">Single pupa</tissue>
    </source>
</reference>
<gene>
    <name evidence="2" type="ORF">JYU34_016226</name>
</gene>
<evidence type="ECO:0000313" key="3">
    <source>
        <dbReference type="Proteomes" id="UP000823941"/>
    </source>
</evidence>